<dbReference type="EMBL" id="JAAIKE010000001">
    <property type="protein sequence ID" value="NEX45186.1"/>
    <property type="molecule type" value="Genomic_DNA"/>
</dbReference>
<dbReference type="AlphaFoldDB" id="A0A6B3RJ21"/>
<evidence type="ECO:0000313" key="2">
    <source>
        <dbReference type="Proteomes" id="UP000481421"/>
    </source>
</evidence>
<dbReference type="RefSeq" id="WP_164609197.1">
    <property type="nucleotide sequence ID" value="NZ_JAAIKE010000001.1"/>
</dbReference>
<reference evidence="1 2" key="1">
    <citation type="submission" date="2020-02" db="EMBL/GenBank/DDBJ databases">
        <title>Rhodobacter algicola sp. nov., isolated from microalga culture.</title>
        <authorList>
            <person name="Park C.-Y."/>
        </authorList>
    </citation>
    <scope>NUCLEOTIDE SEQUENCE [LARGE SCALE GENOMIC DNA]</scope>
    <source>
        <strain evidence="1 2">ETT8</strain>
    </source>
</reference>
<organism evidence="1 2">
    <name type="scientific">Pseudotabrizicola algicola</name>
    <dbReference type="NCBI Taxonomy" id="2709381"/>
    <lineage>
        <taxon>Bacteria</taxon>
        <taxon>Pseudomonadati</taxon>
        <taxon>Pseudomonadota</taxon>
        <taxon>Alphaproteobacteria</taxon>
        <taxon>Rhodobacterales</taxon>
        <taxon>Paracoccaceae</taxon>
        <taxon>Pseudotabrizicola</taxon>
    </lineage>
</organism>
<name>A0A6B3RJ21_9RHOB</name>
<dbReference type="Gene3D" id="4.10.410.40">
    <property type="match status" value="1"/>
</dbReference>
<keyword evidence="2" id="KW-1185">Reference proteome</keyword>
<accession>A0A6B3RJ21</accession>
<gene>
    <name evidence="1" type="ORF">G3572_03140</name>
</gene>
<evidence type="ECO:0008006" key="3">
    <source>
        <dbReference type="Google" id="ProtNLM"/>
    </source>
</evidence>
<sequence>MASTGVRLGHGTVIRIGRGGTPTPIWTTLSGCEDVTFPERARADEDVTSMDSPDETEEFIPALRTAADWTLTKHYVPEDAEDVLLTDLEDSKELVLLEITPPGADDPIIWQGYVKNWLPTLPVKGAMKGALTMKIMAKVAA</sequence>
<dbReference type="PROSITE" id="PS51257">
    <property type="entry name" value="PROKAR_LIPOPROTEIN"/>
    <property type="match status" value="1"/>
</dbReference>
<evidence type="ECO:0000313" key="1">
    <source>
        <dbReference type="EMBL" id="NEX45186.1"/>
    </source>
</evidence>
<proteinExistence type="predicted"/>
<protein>
    <recommendedName>
        <fullName evidence="3">Phage tail protein</fullName>
    </recommendedName>
</protein>
<dbReference type="Proteomes" id="UP000481421">
    <property type="component" value="Unassembled WGS sequence"/>
</dbReference>
<comment type="caution">
    <text evidence="1">The sequence shown here is derived from an EMBL/GenBank/DDBJ whole genome shotgun (WGS) entry which is preliminary data.</text>
</comment>